<evidence type="ECO:0000313" key="1">
    <source>
        <dbReference type="EMBL" id="KAF2175330.1"/>
    </source>
</evidence>
<dbReference type="EMBL" id="ML994736">
    <property type="protein sequence ID" value="KAF2175330.1"/>
    <property type="molecule type" value="Genomic_DNA"/>
</dbReference>
<evidence type="ECO:0000313" key="2">
    <source>
        <dbReference type="Proteomes" id="UP000800200"/>
    </source>
</evidence>
<reference evidence="1" key="1">
    <citation type="journal article" date="2020" name="Stud. Mycol.">
        <title>101 Dothideomycetes genomes: a test case for predicting lifestyles and emergence of pathogens.</title>
        <authorList>
            <person name="Haridas S."/>
            <person name="Albert R."/>
            <person name="Binder M."/>
            <person name="Bloem J."/>
            <person name="Labutti K."/>
            <person name="Salamov A."/>
            <person name="Andreopoulos B."/>
            <person name="Baker S."/>
            <person name="Barry K."/>
            <person name="Bills G."/>
            <person name="Bluhm B."/>
            <person name="Cannon C."/>
            <person name="Castanera R."/>
            <person name="Culley D."/>
            <person name="Daum C."/>
            <person name="Ezra D."/>
            <person name="Gonzalez J."/>
            <person name="Henrissat B."/>
            <person name="Kuo A."/>
            <person name="Liang C."/>
            <person name="Lipzen A."/>
            <person name="Lutzoni F."/>
            <person name="Magnuson J."/>
            <person name="Mondo S."/>
            <person name="Nolan M."/>
            <person name="Ohm R."/>
            <person name="Pangilinan J."/>
            <person name="Park H.-J."/>
            <person name="Ramirez L."/>
            <person name="Alfaro M."/>
            <person name="Sun H."/>
            <person name="Tritt A."/>
            <person name="Yoshinaga Y."/>
            <person name="Zwiers L.-H."/>
            <person name="Turgeon B."/>
            <person name="Goodwin S."/>
            <person name="Spatafora J."/>
            <person name="Crous P."/>
            <person name="Grigoriev I."/>
        </authorList>
    </citation>
    <scope>NUCLEOTIDE SEQUENCE</scope>
    <source>
        <strain evidence="1">CBS 207.26</strain>
    </source>
</reference>
<gene>
    <name evidence="1" type="ORF">K469DRAFT_69023</name>
</gene>
<accession>A0A6A6DBI8</accession>
<dbReference type="Proteomes" id="UP000800200">
    <property type="component" value="Unassembled WGS sequence"/>
</dbReference>
<protein>
    <submittedName>
        <fullName evidence="1">Uncharacterized protein</fullName>
    </submittedName>
</protein>
<name>A0A6A6DBI8_9PEZI</name>
<dbReference type="OrthoDB" id="4358740at2759"/>
<dbReference type="AlphaFoldDB" id="A0A6A6DBI8"/>
<organism evidence="1 2">
    <name type="scientific">Zopfia rhizophila CBS 207.26</name>
    <dbReference type="NCBI Taxonomy" id="1314779"/>
    <lineage>
        <taxon>Eukaryota</taxon>
        <taxon>Fungi</taxon>
        <taxon>Dikarya</taxon>
        <taxon>Ascomycota</taxon>
        <taxon>Pezizomycotina</taxon>
        <taxon>Dothideomycetes</taxon>
        <taxon>Dothideomycetes incertae sedis</taxon>
        <taxon>Zopfiaceae</taxon>
        <taxon>Zopfia</taxon>
    </lineage>
</organism>
<keyword evidence="2" id="KW-1185">Reference proteome</keyword>
<proteinExistence type="predicted"/>
<sequence length="195" mass="21976">MWGLPPKTQTSPLPLLIAISFAQHLKHLMAENEEQKAVRILAIVTRKSTYWHSAWTSTEDIVSTAVTNLRGSHFLQSSKDDLPIQLLAMHKWPHTIHIVFDIFNDSYDVTLAHLPEHNNLPIVSVHFGQRIKVARTSASLSNRVNTEIALAHNLNGQHGVPPFREDHTRDTPPLYLNPRDPSLIAISSGDPSHRF</sequence>